<feature type="transmembrane region" description="Helical" evidence="1">
    <location>
        <begin position="57"/>
        <end position="87"/>
    </location>
</feature>
<keyword evidence="1" id="KW-0812">Transmembrane</keyword>
<organism evidence="2">
    <name type="scientific">Octopus bimaculoides</name>
    <name type="common">California two-spotted octopus</name>
    <dbReference type="NCBI Taxonomy" id="37653"/>
    <lineage>
        <taxon>Eukaryota</taxon>
        <taxon>Metazoa</taxon>
        <taxon>Spiralia</taxon>
        <taxon>Lophotrochozoa</taxon>
        <taxon>Mollusca</taxon>
        <taxon>Cephalopoda</taxon>
        <taxon>Coleoidea</taxon>
        <taxon>Octopodiformes</taxon>
        <taxon>Octopoda</taxon>
        <taxon>Incirrata</taxon>
        <taxon>Octopodidae</taxon>
        <taxon>Octopus</taxon>
    </lineage>
</organism>
<reference evidence="2" key="1">
    <citation type="submission" date="2015-07" db="EMBL/GenBank/DDBJ databases">
        <title>MeaNS - Measles Nucleotide Surveillance Program.</title>
        <authorList>
            <person name="Tran T."/>
            <person name="Druce J."/>
        </authorList>
    </citation>
    <scope>NUCLEOTIDE SEQUENCE</scope>
    <source>
        <strain evidence="2">UCB-OBI-ISO-001</strain>
        <tissue evidence="2">Gonad</tissue>
    </source>
</reference>
<name>A0A0L8HGQ0_OCTBM</name>
<accession>A0A0L8HGQ0</accession>
<dbReference type="EMBL" id="KQ418188">
    <property type="protein sequence ID" value="KOF88433.1"/>
    <property type="molecule type" value="Genomic_DNA"/>
</dbReference>
<keyword evidence="1" id="KW-1133">Transmembrane helix</keyword>
<evidence type="ECO:0000256" key="1">
    <source>
        <dbReference type="SAM" id="Phobius"/>
    </source>
</evidence>
<feature type="transmembrane region" description="Helical" evidence="1">
    <location>
        <begin position="21"/>
        <end position="42"/>
    </location>
</feature>
<keyword evidence="1" id="KW-0472">Membrane</keyword>
<protein>
    <submittedName>
        <fullName evidence="2">Uncharacterized protein</fullName>
    </submittedName>
</protein>
<dbReference type="AlphaFoldDB" id="A0A0L8HGQ0"/>
<evidence type="ECO:0000313" key="2">
    <source>
        <dbReference type="EMBL" id="KOF88433.1"/>
    </source>
</evidence>
<sequence length="101" mass="11631">MHFLSSNIKMLLKSSVHACMHMATMLSVLHLHFVMSPCYYFIQIDFLCQTIIVEPSILSYFCLNLLQFVILISLSLSAMLSLCSLYAKWKSILFSQTLPNY</sequence>
<gene>
    <name evidence="2" type="ORF">OCBIM_22014975mg</name>
</gene>
<proteinExistence type="predicted"/>